<dbReference type="PROSITE" id="PS51349">
    <property type="entry name" value="FMN_HYDROXY_ACID_DH_2"/>
    <property type="match status" value="1"/>
</dbReference>
<keyword evidence="8" id="KW-1185">Reference proteome</keyword>
<evidence type="ECO:0000256" key="2">
    <source>
        <dbReference type="ARBA" id="ARBA00022630"/>
    </source>
</evidence>
<dbReference type="InterPro" id="IPR012133">
    <property type="entry name" value="Alpha-hydoxy_acid_DH_FMN"/>
</dbReference>
<dbReference type="GO" id="GO:0016491">
    <property type="term" value="F:oxidoreductase activity"/>
    <property type="evidence" value="ECO:0007669"/>
    <property type="project" value="UniProtKB-KW"/>
</dbReference>
<name>A0ABV6ML89_9PSEU</name>
<sequence length="395" mass="43069">MSRRVPRWRDLRPLLQPRAPELDPVKRAHTLRDLRAAAAKRVPRSVFDYVEGGADDEISLRRNRSAFERVEFSPRVLVGGEVSTGTTILGRPAALPLVLAPTGYTRMMHHLGEPAVAGAATQAGVPYTLSTMGTTAPEDLKGTDLWFQLYVWRDRGFTTDLIERARGAGYTALVLTVDTPVPGNRVRDVRNGLTLPPRLGIKTLLDGASKPRWWWHLLTTEPLRFATFDGDGSLAPSDIGTKMFDRNVTWADVSWLRETWGGPLVVKGIQSRHDAKRAAEAGADAVVLSNHGGRQLDRGPAPLELVAPVADEVGDRLEIYVDGGVRTGGDIAAAVGLGAKACLIGRPYLYGLMAGGERGVARAIAILREELERTMRLVGANSITDLDREKVRLRA</sequence>
<keyword evidence="3" id="KW-0288">FMN</keyword>
<dbReference type="InterPro" id="IPR008259">
    <property type="entry name" value="FMN_hydac_DH_AS"/>
</dbReference>
<evidence type="ECO:0000313" key="7">
    <source>
        <dbReference type="EMBL" id="MFC0541071.1"/>
    </source>
</evidence>
<protein>
    <submittedName>
        <fullName evidence="7">Alpha-hydroxy acid oxidase</fullName>
        <ecNumber evidence="7">1.-.-.-</ecNumber>
    </submittedName>
</protein>
<evidence type="ECO:0000256" key="1">
    <source>
        <dbReference type="ARBA" id="ARBA00001917"/>
    </source>
</evidence>
<dbReference type="PANTHER" id="PTHR10578">
    <property type="entry name" value="S -2-HYDROXY-ACID OXIDASE-RELATED"/>
    <property type="match status" value="1"/>
</dbReference>
<dbReference type="EC" id="1.-.-.-" evidence="7"/>
<dbReference type="RefSeq" id="WP_273939903.1">
    <property type="nucleotide sequence ID" value="NZ_CP097263.1"/>
</dbReference>
<gene>
    <name evidence="7" type="ORF">ACFFH7_06235</name>
</gene>
<dbReference type="EMBL" id="JBHLUD010000001">
    <property type="protein sequence ID" value="MFC0541071.1"/>
    <property type="molecule type" value="Genomic_DNA"/>
</dbReference>
<dbReference type="InterPro" id="IPR000262">
    <property type="entry name" value="FMN-dep_DH"/>
</dbReference>
<evidence type="ECO:0000256" key="3">
    <source>
        <dbReference type="ARBA" id="ARBA00022643"/>
    </source>
</evidence>
<accession>A0ABV6ML89</accession>
<dbReference type="InterPro" id="IPR013785">
    <property type="entry name" value="Aldolase_TIM"/>
</dbReference>
<proteinExistence type="inferred from homology"/>
<dbReference type="PANTHER" id="PTHR10578:SF107">
    <property type="entry name" value="2-HYDROXYACID OXIDASE 1"/>
    <property type="match status" value="1"/>
</dbReference>
<keyword evidence="4 7" id="KW-0560">Oxidoreductase</keyword>
<comment type="cofactor">
    <cofactor evidence="1">
        <name>FMN</name>
        <dbReference type="ChEBI" id="CHEBI:58210"/>
    </cofactor>
</comment>
<dbReference type="SUPFAM" id="SSF51395">
    <property type="entry name" value="FMN-linked oxidoreductases"/>
    <property type="match status" value="1"/>
</dbReference>
<dbReference type="InterPro" id="IPR037396">
    <property type="entry name" value="FMN_HAD"/>
</dbReference>
<evidence type="ECO:0000313" key="8">
    <source>
        <dbReference type="Proteomes" id="UP001589810"/>
    </source>
</evidence>
<evidence type="ECO:0000256" key="4">
    <source>
        <dbReference type="ARBA" id="ARBA00023002"/>
    </source>
</evidence>
<evidence type="ECO:0000256" key="5">
    <source>
        <dbReference type="ARBA" id="ARBA00024042"/>
    </source>
</evidence>
<dbReference type="CDD" id="cd02809">
    <property type="entry name" value="alpha_hydroxyacid_oxid_FMN"/>
    <property type="match status" value="1"/>
</dbReference>
<dbReference type="Pfam" id="PF01070">
    <property type="entry name" value="FMN_dh"/>
    <property type="match status" value="1"/>
</dbReference>
<dbReference type="PROSITE" id="PS00557">
    <property type="entry name" value="FMN_HYDROXY_ACID_DH_1"/>
    <property type="match status" value="1"/>
</dbReference>
<comment type="similarity">
    <text evidence="5">Belongs to the FMN-dependent alpha-hydroxy acid dehydrogenase family.</text>
</comment>
<dbReference type="Proteomes" id="UP001589810">
    <property type="component" value="Unassembled WGS sequence"/>
</dbReference>
<comment type="caution">
    <text evidence="7">The sequence shown here is derived from an EMBL/GenBank/DDBJ whole genome shotgun (WGS) entry which is preliminary data.</text>
</comment>
<dbReference type="Gene3D" id="3.20.20.70">
    <property type="entry name" value="Aldolase class I"/>
    <property type="match status" value="1"/>
</dbReference>
<dbReference type="PIRSF" id="PIRSF000138">
    <property type="entry name" value="Al-hdrx_acd_dh"/>
    <property type="match status" value="1"/>
</dbReference>
<organism evidence="7 8">
    <name type="scientific">Kutzneria chonburiensis</name>
    <dbReference type="NCBI Taxonomy" id="1483604"/>
    <lineage>
        <taxon>Bacteria</taxon>
        <taxon>Bacillati</taxon>
        <taxon>Actinomycetota</taxon>
        <taxon>Actinomycetes</taxon>
        <taxon>Pseudonocardiales</taxon>
        <taxon>Pseudonocardiaceae</taxon>
        <taxon>Kutzneria</taxon>
    </lineage>
</organism>
<evidence type="ECO:0000259" key="6">
    <source>
        <dbReference type="PROSITE" id="PS51349"/>
    </source>
</evidence>
<feature type="domain" description="FMN hydroxy acid dehydrogenase" evidence="6">
    <location>
        <begin position="23"/>
        <end position="395"/>
    </location>
</feature>
<reference evidence="7 8" key="1">
    <citation type="submission" date="2024-09" db="EMBL/GenBank/DDBJ databases">
        <authorList>
            <person name="Sun Q."/>
            <person name="Mori K."/>
        </authorList>
    </citation>
    <scope>NUCLEOTIDE SEQUENCE [LARGE SCALE GENOMIC DNA]</scope>
    <source>
        <strain evidence="7 8">TBRC 1432</strain>
    </source>
</reference>
<keyword evidence="2" id="KW-0285">Flavoprotein</keyword>